<dbReference type="InterPro" id="IPR051599">
    <property type="entry name" value="Cell_Envelope_Assoc"/>
</dbReference>
<dbReference type="RefSeq" id="WP_081985648.1">
    <property type="nucleotide sequence ID" value="NZ_AP017900.1"/>
</dbReference>
<dbReference type="GO" id="GO:0005886">
    <property type="term" value="C:plasma membrane"/>
    <property type="evidence" value="ECO:0007669"/>
    <property type="project" value="TreeGrafter"/>
</dbReference>
<dbReference type="CDD" id="cd06259">
    <property type="entry name" value="YdcF-like"/>
    <property type="match status" value="1"/>
</dbReference>
<reference evidence="5" key="1">
    <citation type="submission" date="2015-07" db="EMBL/GenBank/DDBJ databases">
        <title>Nocardia seriolae U-1 whole genome shotgun sequence.</title>
        <authorList>
            <person name="Imajoh M."/>
            <person name="Fukumoto Y."/>
            <person name="Sukeda M."/>
            <person name="Yamane J."/>
            <person name="Yamasaki K."/>
            <person name="Shimizu M."/>
            <person name="Ohnishi K."/>
            <person name="Oshima S."/>
        </authorList>
    </citation>
    <scope>NUCLEOTIDE SEQUENCE [LARGE SCALE GENOMIC DNA]</scope>
    <source>
        <strain evidence="5">U-1</strain>
    </source>
</reference>
<feature type="domain" description="DUF218" evidence="2">
    <location>
        <begin position="145"/>
        <end position="271"/>
    </location>
</feature>
<organism evidence="4 5">
    <name type="scientific">Nocardia seriolae</name>
    <dbReference type="NCBI Taxonomy" id="37332"/>
    <lineage>
        <taxon>Bacteria</taxon>
        <taxon>Bacillati</taxon>
        <taxon>Actinomycetota</taxon>
        <taxon>Actinomycetes</taxon>
        <taxon>Mycobacteriales</taxon>
        <taxon>Nocardiaceae</taxon>
        <taxon>Nocardia</taxon>
    </lineage>
</organism>
<evidence type="ECO:0000313" key="6">
    <source>
        <dbReference type="Proteomes" id="UP000180166"/>
    </source>
</evidence>
<dbReference type="PANTHER" id="PTHR30336:SF4">
    <property type="entry name" value="ENVELOPE BIOGENESIS FACTOR ELYC"/>
    <property type="match status" value="1"/>
</dbReference>
<reference evidence="3 6" key="3">
    <citation type="submission" date="2016-10" db="EMBL/GenBank/DDBJ databases">
        <title>Genome sequence of Nocardia seriolae strain EM150506, isolated from Anguila japonica.</title>
        <authorList>
            <person name="Han H.-J."/>
        </authorList>
    </citation>
    <scope>NUCLEOTIDE SEQUENCE [LARGE SCALE GENOMIC DNA]</scope>
    <source>
        <strain evidence="3 6">EM150506</strain>
    </source>
</reference>
<evidence type="ECO:0000259" key="2">
    <source>
        <dbReference type="Pfam" id="PF02698"/>
    </source>
</evidence>
<dbReference type="KEGG" id="nsr:NS506_03299"/>
<feature type="compositionally biased region" description="Basic residues" evidence="1">
    <location>
        <begin position="1"/>
        <end position="10"/>
    </location>
</feature>
<dbReference type="Gene3D" id="3.40.50.620">
    <property type="entry name" value="HUPs"/>
    <property type="match status" value="1"/>
</dbReference>
<dbReference type="OrthoDB" id="3289889at2"/>
<dbReference type="Proteomes" id="UP000180166">
    <property type="component" value="Chromosome"/>
</dbReference>
<evidence type="ECO:0000313" key="3">
    <source>
        <dbReference type="EMBL" id="APA97352.1"/>
    </source>
</evidence>
<dbReference type="Proteomes" id="UP000037179">
    <property type="component" value="Unassembled WGS sequence"/>
</dbReference>
<dbReference type="EMBL" id="CP017839">
    <property type="protein sequence ID" value="APA97352.1"/>
    <property type="molecule type" value="Genomic_DNA"/>
</dbReference>
<accession>A0A0B8NIA9</accession>
<dbReference type="Pfam" id="PF02698">
    <property type="entry name" value="DUF218"/>
    <property type="match status" value="1"/>
</dbReference>
<dbReference type="GO" id="GO:0043164">
    <property type="term" value="P:Gram-negative-bacterium-type cell wall biogenesis"/>
    <property type="evidence" value="ECO:0007669"/>
    <property type="project" value="TreeGrafter"/>
</dbReference>
<dbReference type="GeneID" id="93373934"/>
<feature type="region of interest" description="Disordered" evidence="1">
    <location>
        <begin position="75"/>
        <end position="101"/>
    </location>
</feature>
<reference evidence="4 5" key="2">
    <citation type="journal article" date="2016" name="Genome Announc.">
        <title>Draft Genome Sequence of Erythromycin- and Oxytetracycline-Sensitive Nocardia seriolae Strain U-1 (NBRC 110359).</title>
        <authorList>
            <person name="Imajoh M."/>
            <person name="Sukeda M."/>
            <person name="Shimizu M."/>
            <person name="Yamane J."/>
            <person name="Ohnishi K."/>
            <person name="Oshima S."/>
        </authorList>
    </citation>
    <scope>NUCLEOTIDE SEQUENCE [LARGE SCALE GENOMIC DNA]</scope>
    <source>
        <strain evidence="4 5">U-1</strain>
    </source>
</reference>
<feature type="region of interest" description="Disordered" evidence="1">
    <location>
        <begin position="1"/>
        <end position="36"/>
    </location>
</feature>
<proteinExistence type="predicted"/>
<dbReference type="InterPro" id="IPR003848">
    <property type="entry name" value="DUF218"/>
</dbReference>
<dbReference type="InterPro" id="IPR014729">
    <property type="entry name" value="Rossmann-like_a/b/a_fold"/>
</dbReference>
<evidence type="ECO:0000313" key="5">
    <source>
        <dbReference type="Proteomes" id="UP000037179"/>
    </source>
</evidence>
<dbReference type="AlphaFoldDB" id="A0A0B8NIA9"/>
<evidence type="ECO:0000313" key="4">
    <source>
        <dbReference type="EMBL" id="GAP31453.1"/>
    </source>
</evidence>
<protein>
    <recommendedName>
        <fullName evidence="2">DUF218 domain-containing protein</fullName>
    </recommendedName>
</protein>
<name>A0A0B8NIA9_9NOCA</name>
<keyword evidence="5" id="KW-1185">Reference proteome</keyword>
<dbReference type="PANTHER" id="PTHR30336">
    <property type="entry name" value="INNER MEMBRANE PROTEIN, PROBABLE PERMEASE"/>
    <property type="match status" value="1"/>
</dbReference>
<dbReference type="GO" id="GO:0000270">
    <property type="term" value="P:peptidoglycan metabolic process"/>
    <property type="evidence" value="ECO:0007669"/>
    <property type="project" value="TreeGrafter"/>
</dbReference>
<dbReference type="EMBL" id="BBYQ01000115">
    <property type="protein sequence ID" value="GAP31453.1"/>
    <property type="molecule type" value="Genomic_DNA"/>
</dbReference>
<gene>
    <name evidence="3" type="ORF">NS506_03299</name>
    <name evidence="4" type="ORF">NSK11_contig00115-0008</name>
</gene>
<sequence length="284" mass="29592">MLDAGRHRKITSSGQWQGVRPELRRRSPGRHHRPIPNTIRIRTLQALLPGATVIALATGAAPAFADAAPAYLDPDPITPDPLAAEADSTTPAAEPVAGQVPDRVDPLAGLSSDVLASIDAFSTLNFPGVDLPGVNLPALFTPDTAIVVLGYGLLPDGQMRPELMSRLYAGYVSALLSPRAPVIVTGGNPQNGVTEADAMADWLVEHGIDRDRIHTETKANSTVQNAAFSAQLMDVIGAHAAILITSADHIARALTNFQAAGISVVATMTPDAAPLSAVPFGPHA</sequence>
<evidence type="ECO:0000256" key="1">
    <source>
        <dbReference type="SAM" id="MobiDB-lite"/>
    </source>
</evidence>